<dbReference type="Gene3D" id="3.40.190.10">
    <property type="entry name" value="Periplasmic binding protein-like II"/>
    <property type="match status" value="2"/>
</dbReference>
<dbReference type="AlphaFoldDB" id="A0A1Y5TCY7"/>
<feature type="signal peptide" evidence="2">
    <location>
        <begin position="1"/>
        <end position="21"/>
    </location>
</feature>
<dbReference type="OrthoDB" id="9768183at2"/>
<accession>A0A1Y5TCY7</accession>
<keyword evidence="1 2" id="KW-0732">Signal</keyword>
<dbReference type="InterPro" id="IPR001638">
    <property type="entry name" value="Solute-binding_3/MltF_N"/>
</dbReference>
<evidence type="ECO:0000313" key="4">
    <source>
        <dbReference type="EMBL" id="SLN60904.1"/>
    </source>
</evidence>
<name>A0A1Y5TCY7_9RHOB</name>
<reference evidence="4 5" key="1">
    <citation type="submission" date="2017-03" db="EMBL/GenBank/DDBJ databases">
        <authorList>
            <person name="Afonso C.L."/>
            <person name="Miller P.J."/>
            <person name="Scott M.A."/>
            <person name="Spackman E."/>
            <person name="Goraichik I."/>
            <person name="Dimitrov K.M."/>
            <person name="Suarez D.L."/>
            <person name="Swayne D.E."/>
        </authorList>
    </citation>
    <scope>NUCLEOTIDE SEQUENCE [LARGE SCALE GENOMIC DNA]</scope>
    <source>
        <strain evidence="4 5">CECT 7023</strain>
    </source>
</reference>
<dbReference type="SMART" id="SM00062">
    <property type="entry name" value="PBPb"/>
    <property type="match status" value="1"/>
</dbReference>
<protein>
    <submittedName>
        <fullName evidence="4">ABC transporter arginine-binding protein 1</fullName>
    </submittedName>
</protein>
<keyword evidence="5" id="KW-1185">Reference proteome</keyword>
<organism evidence="4 5">
    <name type="scientific">Roseisalinus antarcticus</name>
    <dbReference type="NCBI Taxonomy" id="254357"/>
    <lineage>
        <taxon>Bacteria</taxon>
        <taxon>Pseudomonadati</taxon>
        <taxon>Pseudomonadota</taxon>
        <taxon>Alphaproteobacteria</taxon>
        <taxon>Rhodobacterales</taxon>
        <taxon>Roseobacteraceae</taxon>
        <taxon>Roseisalinus</taxon>
    </lineage>
</organism>
<dbReference type="EMBL" id="FWFZ01000015">
    <property type="protein sequence ID" value="SLN60904.1"/>
    <property type="molecule type" value="Genomic_DNA"/>
</dbReference>
<dbReference type="PANTHER" id="PTHR35936:SF17">
    <property type="entry name" value="ARGININE-BINDING EXTRACELLULAR PROTEIN ARTP"/>
    <property type="match status" value="1"/>
</dbReference>
<gene>
    <name evidence="4" type="primary">artJ</name>
    <name evidence="4" type="ORF">ROA7023_02822</name>
</gene>
<feature type="domain" description="Solute-binding protein family 3/N-terminal" evidence="3">
    <location>
        <begin position="36"/>
        <end position="264"/>
    </location>
</feature>
<dbReference type="Proteomes" id="UP000193900">
    <property type="component" value="Unassembled WGS sequence"/>
</dbReference>
<sequence>MKNLTLAAVALGLSVSGSIAAAQDCPEDLPTVEPGKLTMSINATIPPRQFIDTEGNLQGLHPDLGNEIARRLCLEPVYMNVDFAVQIPGLANQRWDMVNTGMYYNTDRVKIMRMVPYVVNALAVVVERGNPMGVEGYADLAGEPVGTEIAGFADNLIRTINEEQVAEGMEPMGIQAFNSFAEAFAALGAGQVKAVFGPDATAAYYAERGSFDVGASGLNPGLPSSFGFDGETGEVLAEAVAQVLRDMVADGTYDEMMSAYGATQIQYWDEYDGQIEVYYSPE</sequence>
<feature type="chain" id="PRO_5013391620" evidence="2">
    <location>
        <begin position="22"/>
        <end position="282"/>
    </location>
</feature>
<dbReference type="Pfam" id="PF00497">
    <property type="entry name" value="SBP_bac_3"/>
    <property type="match status" value="1"/>
</dbReference>
<evidence type="ECO:0000313" key="5">
    <source>
        <dbReference type="Proteomes" id="UP000193900"/>
    </source>
</evidence>
<evidence type="ECO:0000259" key="3">
    <source>
        <dbReference type="SMART" id="SM00062"/>
    </source>
</evidence>
<dbReference type="SUPFAM" id="SSF53850">
    <property type="entry name" value="Periplasmic binding protein-like II"/>
    <property type="match status" value="1"/>
</dbReference>
<dbReference type="PANTHER" id="PTHR35936">
    <property type="entry name" value="MEMBRANE-BOUND LYTIC MUREIN TRANSGLYCOSYLASE F"/>
    <property type="match status" value="1"/>
</dbReference>
<proteinExistence type="predicted"/>
<evidence type="ECO:0000256" key="2">
    <source>
        <dbReference type="SAM" id="SignalP"/>
    </source>
</evidence>
<evidence type="ECO:0000256" key="1">
    <source>
        <dbReference type="ARBA" id="ARBA00022729"/>
    </source>
</evidence>
<dbReference type="RefSeq" id="WP_159458515.1">
    <property type="nucleotide sequence ID" value="NZ_FWFZ01000015.1"/>
</dbReference>